<feature type="non-terminal residue" evidence="8">
    <location>
        <position position="379"/>
    </location>
</feature>
<comment type="caution">
    <text evidence="8">The sequence shown here is derived from an EMBL/GenBank/DDBJ whole genome shotgun (WGS) entry which is preliminary data.</text>
</comment>
<evidence type="ECO:0000256" key="3">
    <source>
        <dbReference type="ARBA" id="ARBA00022448"/>
    </source>
</evidence>
<name>A0ABN9QCE5_9DINO</name>
<dbReference type="Pfam" id="PF20655">
    <property type="entry name" value="Vps52_C"/>
    <property type="match status" value="1"/>
</dbReference>
<accession>A0ABN9QCE5</accession>
<evidence type="ECO:0000256" key="1">
    <source>
        <dbReference type="ARBA" id="ARBA00004601"/>
    </source>
</evidence>
<dbReference type="Pfam" id="PF04129">
    <property type="entry name" value="Vps52_CC"/>
    <property type="match status" value="1"/>
</dbReference>
<organism evidence="8 9">
    <name type="scientific">Prorocentrum cordatum</name>
    <dbReference type="NCBI Taxonomy" id="2364126"/>
    <lineage>
        <taxon>Eukaryota</taxon>
        <taxon>Sar</taxon>
        <taxon>Alveolata</taxon>
        <taxon>Dinophyceae</taxon>
        <taxon>Prorocentrales</taxon>
        <taxon>Prorocentraceae</taxon>
        <taxon>Prorocentrum</taxon>
    </lineage>
</organism>
<evidence type="ECO:0000313" key="9">
    <source>
        <dbReference type="Proteomes" id="UP001189429"/>
    </source>
</evidence>
<comment type="similarity">
    <text evidence="2">Belongs to the VPS52 family.</text>
</comment>
<evidence type="ECO:0000313" key="8">
    <source>
        <dbReference type="EMBL" id="CAK0802298.1"/>
    </source>
</evidence>
<feature type="domain" description="Vps52 C-terminal" evidence="7">
    <location>
        <begin position="146"/>
        <end position="378"/>
    </location>
</feature>
<dbReference type="Proteomes" id="UP001189429">
    <property type="component" value="Unassembled WGS sequence"/>
</dbReference>
<sequence>MLQSDSLQMNMKLRNRRALQSLMSEYVSSVVVSPQLVRHICEEEINETYLDYLTELNRKLDHVKQQEMQKLPSCAQSAPELEKLRTKAVARIKDFLLQKINALKKPKTNLQILQRNVLVRFKFFTQFLAEHHPAVADEVKQHYVLTMSGVYLKQFKTYVSSLQKLELEYSPTKADLLVSGEWHSGGAAGRFLDGLGLGRPRPAQDKGNVFSLSGRDALLGELDKDPIIAHTHKDKAKYYHEQLFRSHQMLLMDTATSEFLFLTDFFDTRGDQALFVEVFGKTTAFFLDSLEQFLATCWDSVGLLLMVRIVEFYRGCMRRRQVNCLDSYLDALQLLLWPRLRAVLDANISSLRKASQQGLVAAADTRPHLLTRRYAELAR</sequence>
<feature type="domain" description="Vps52 coiled-coil" evidence="6">
    <location>
        <begin position="2"/>
        <end position="128"/>
    </location>
</feature>
<dbReference type="InterPro" id="IPR048361">
    <property type="entry name" value="Vps52_C"/>
</dbReference>
<proteinExistence type="inferred from homology"/>
<evidence type="ECO:0008006" key="10">
    <source>
        <dbReference type="Google" id="ProtNLM"/>
    </source>
</evidence>
<keyword evidence="9" id="KW-1185">Reference proteome</keyword>
<evidence type="ECO:0000256" key="5">
    <source>
        <dbReference type="ARBA" id="ARBA00023034"/>
    </source>
</evidence>
<reference evidence="8" key="1">
    <citation type="submission" date="2023-10" db="EMBL/GenBank/DDBJ databases">
        <authorList>
            <person name="Chen Y."/>
            <person name="Shah S."/>
            <person name="Dougan E. K."/>
            <person name="Thang M."/>
            <person name="Chan C."/>
        </authorList>
    </citation>
    <scope>NUCLEOTIDE SEQUENCE [LARGE SCALE GENOMIC DNA]</scope>
</reference>
<gene>
    <name evidence="8" type="ORF">PCOR1329_LOCUS9852</name>
</gene>
<evidence type="ECO:0000259" key="7">
    <source>
        <dbReference type="Pfam" id="PF20655"/>
    </source>
</evidence>
<evidence type="ECO:0000259" key="6">
    <source>
        <dbReference type="Pfam" id="PF04129"/>
    </source>
</evidence>
<dbReference type="EMBL" id="CAUYUJ010002771">
    <property type="protein sequence ID" value="CAK0802298.1"/>
    <property type="molecule type" value="Genomic_DNA"/>
</dbReference>
<keyword evidence="5" id="KW-0333">Golgi apparatus</keyword>
<dbReference type="InterPro" id="IPR007258">
    <property type="entry name" value="Vps52"/>
</dbReference>
<dbReference type="InterPro" id="IPR048319">
    <property type="entry name" value="Vps52_CC"/>
</dbReference>
<dbReference type="PANTHER" id="PTHR14190">
    <property type="entry name" value="SUPPRESSOR OF ACTIN MUTATIONS 2/VACUOLAR PROTEIN SORTING 52"/>
    <property type="match status" value="1"/>
</dbReference>
<evidence type="ECO:0000256" key="2">
    <source>
        <dbReference type="ARBA" id="ARBA00008180"/>
    </source>
</evidence>
<keyword evidence="4" id="KW-0653">Protein transport</keyword>
<keyword evidence="3" id="KW-0813">Transport</keyword>
<dbReference type="PANTHER" id="PTHR14190:SF7">
    <property type="entry name" value="VACUOLAR PROTEIN SORTING-ASSOCIATED PROTEIN 52 HOMOLOG"/>
    <property type="match status" value="1"/>
</dbReference>
<comment type="subcellular location">
    <subcellularLocation>
        <location evidence="1">Golgi apparatus</location>
        <location evidence="1">trans-Golgi network</location>
    </subcellularLocation>
</comment>
<evidence type="ECO:0000256" key="4">
    <source>
        <dbReference type="ARBA" id="ARBA00022927"/>
    </source>
</evidence>
<protein>
    <recommendedName>
        <fullName evidence="10">Vacuolar protein sorting-associated protein 52 homolog</fullName>
    </recommendedName>
</protein>